<dbReference type="InterPro" id="IPR002539">
    <property type="entry name" value="MaoC-like_dom"/>
</dbReference>
<dbReference type="InterPro" id="IPR029069">
    <property type="entry name" value="HotDog_dom_sf"/>
</dbReference>
<protein>
    <submittedName>
        <fullName evidence="5">Acyl dehydratase</fullName>
    </submittedName>
</protein>
<dbReference type="PANTHER" id="PTHR13078:SF56">
    <property type="entry name" value="PEROXISOMAL MULTIFUNCTIONAL ENZYME TYPE 2"/>
    <property type="match status" value="1"/>
</dbReference>
<evidence type="ECO:0000313" key="6">
    <source>
        <dbReference type="Proteomes" id="UP000198327"/>
    </source>
</evidence>
<dbReference type="GO" id="GO:0004300">
    <property type="term" value="F:enoyl-CoA hydratase activity"/>
    <property type="evidence" value="ECO:0007669"/>
    <property type="project" value="TreeGrafter"/>
</dbReference>
<evidence type="ECO:0000313" key="5">
    <source>
        <dbReference type="EMBL" id="SNT45042.1"/>
    </source>
</evidence>
<feature type="domain" description="MaoC-like" evidence="3">
    <location>
        <begin position="210"/>
        <end position="310"/>
    </location>
</feature>
<dbReference type="SUPFAM" id="SSF54637">
    <property type="entry name" value="Thioesterase/thiol ester dehydrase-isomerase"/>
    <property type="match status" value="2"/>
</dbReference>
<keyword evidence="6" id="KW-1185">Reference proteome</keyword>
<feature type="compositionally biased region" description="Basic and acidic residues" evidence="2">
    <location>
        <begin position="205"/>
        <end position="214"/>
    </location>
</feature>
<dbReference type="OrthoDB" id="5522043at2"/>
<dbReference type="Pfam" id="PF22622">
    <property type="entry name" value="MFE-2_hydrat-2_N"/>
    <property type="match status" value="1"/>
</dbReference>
<gene>
    <name evidence="5" type="ORF">SAMN05421642_12118</name>
</gene>
<proteinExistence type="inferred from homology"/>
<dbReference type="InterPro" id="IPR054357">
    <property type="entry name" value="MFE-2_N"/>
</dbReference>
<feature type="compositionally biased region" description="Basic and acidic residues" evidence="2">
    <location>
        <begin position="1"/>
        <end position="11"/>
    </location>
</feature>
<evidence type="ECO:0000259" key="4">
    <source>
        <dbReference type="Pfam" id="PF22622"/>
    </source>
</evidence>
<evidence type="ECO:0000256" key="1">
    <source>
        <dbReference type="ARBA" id="ARBA00005254"/>
    </source>
</evidence>
<name>A0A239MSC5_9NOCA</name>
<dbReference type="PANTHER" id="PTHR13078">
    <property type="entry name" value="PEROXISOMAL MULTIFUNCTIONAL ENZYME TYPE 2-RELATED"/>
    <property type="match status" value="1"/>
</dbReference>
<sequence>MTHTQEDEKRGRLTRRRQRCRDIDPESLVTERRFRIPSGPPSWSTEHVRFDPHSLVEREFPPITQTYTERDTMLYALGLGLGSDPVDFDRLRYVYEDGLVPSPTFPFVLGYPGFWARDPDTGIDWKRLVNAEQSIRLHAPIPTAGTVIGRTQIVEIVDKGPAKGALLYLRRTVSDIDGTLLATIGQTTMLRGNGGQGGTTTSTPEPHRLPDRRPDWVHDVRTLPQSALLYRLSGDYNPLHADPKIATDAGFERPILHGLATFGMAAHAVSRCVLGEDVRKFTAMSGRFTAPVYPGETLRHDMWQDGSVVSVRTTVPDRGVVALDRGRIDIQQ</sequence>
<accession>A0A239MSC5</accession>
<dbReference type="EMBL" id="FZOW01000021">
    <property type="protein sequence ID" value="SNT45042.1"/>
    <property type="molecule type" value="Genomic_DNA"/>
</dbReference>
<evidence type="ECO:0000259" key="3">
    <source>
        <dbReference type="Pfam" id="PF01575"/>
    </source>
</evidence>
<dbReference type="GO" id="GO:0044594">
    <property type="term" value="F:17-beta-hydroxysteroid dehydrogenase (NAD+) activity"/>
    <property type="evidence" value="ECO:0007669"/>
    <property type="project" value="TreeGrafter"/>
</dbReference>
<dbReference type="Gene3D" id="3.10.129.10">
    <property type="entry name" value="Hotdog Thioesterase"/>
    <property type="match status" value="1"/>
</dbReference>
<dbReference type="CDD" id="cd03448">
    <property type="entry name" value="HDE_HSD"/>
    <property type="match status" value="1"/>
</dbReference>
<feature type="domain" description="Peroxisomal multifunctional enzyme type 2-like N-terminal" evidence="4">
    <location>
        <begin position="66"/>
        <end position="192"/>
    </location>
</feature>
<feature type="region of interest" description="Disordered" evidence="2">
    <location>
        <begin position="189"/>
        <end position="214"/>
    </location>
</feature>
<dbReference type="AlphaFoldDB" id="A0A239MSC5"/>
<dbReference type="GO" id="GO:0006635">
    <property type="term" value="P:fatty acid beta-oxidation"/>
    <property type="evidence" value="ECO:0007669"/>
    <property type="project" value="TreeGrafter"/>
</dbReference>
<organism evidence="5 6">
    <name type="scientific">Rhodococcoides kyotonense</name>
    <dbReference type="NCBI Taxonomy" id="398843"/>
    <lineage>
        <taxon>Bacteria</taxon>
        <taxon>Bacillati</taxon>
        <taxon>Actinomycetota</taxon>
        <taxon>Actinomycetes</taxon>
        <taxon>Mycobacteriales</taxon>
        <taxon>Nocardiaceae</taxon>
        <taxon>Rhodococcoides</taxon>
    </lineage>
</organism>
<comment type="similarity">
    <text evidence="1">Belongs to the enoyl-CoA hydratase/isomerase family.</text>
</comment>
<reference evidence="6" key="1">
    <citation type="submission" date="2017-06" db="EMBL/GenBank/DDBJ databases">
        <authorList>
            <person name="Varghese N."/>
            <person name="Submissions S."/>
        </authorList>
    </citation>
    <scope>NUCLEOTIDE SEQUENCE [LARGE SCALE GENOMIC DNA]</scope>
    <source>
        <strain evidence="6">JCM 23211</strain>
    </source>
</reference>
<feature type="region of interest" description="Disordered" evidence="2">
    <location>
        <begin position="1"/>
        <end position="23"/>
    </location>
</feature>
<dbReference type="Pfam" id="PF01575">
    <property type="entry name" value="MaoC_dehydratas"/>
    <property type="match status" value="1"/>
</dbReference>
<dbReference type="GO" id="GO:0003857">
    <property type="term" value="F:(3S)-3-hydroxyacyl-CoA dehydrogenase (NAD+) activity"/>
    <property type="evidence" value="ECO:0007669"/>
    <property type="project" value="TreeGrafter"/>
</dbReference>
<dbReference type="Proteomes" id="UP000198327">
    <property type="component" value="Unassembled WGS sequence"/>
</dbReference>
<evidence type="ECO:0000256" key="2">
    <source>
        <dbReference type="SAM" id="MobiDB-lite"/>
    </source>
</evidence>